<feature type="compositionally biased region" description="Basic and acidic residues" evidence="2">
    <location>
        <begin position="460"/>
        <end position="473"/>
    </location>
</feature>
<accession>A0A0K9PGB9</accession>
<dbReference type="STRING" id="29655.A0A0K9PGB9"/>
<dbReference type="PROSITE" id="PS50089">
    <property type="entry name" value="ZF_RING_2"/>
    <property type="match status" value="1"/>
</dbReference>
<dbReference type="OrthoDB" id="6078042at2759"/>
<evidence type="ECO:0000313" key="5">
    <source>
        <dbReference type="Proteomes" id="UP000036987"/>
    </source>
</evidence>
<evidence type="ECO:0000313" key="4">
    <source>
        <dbReference type="EMBL" id="KMZ67287.1"/>
    </source>
</evidence>
<keyword evidence="1" id="KW-0479">Metal-binding</keyword>
<dbReference type="CDD" id="cd16647">
    <property type="entry name" value="mRING-HC-C3HC5_NEU1"/>
    <property type="match status" value="1"/>
</dbReference>
<evidence type="ECO:0000259" key="3">
    <source>
        <dbReference type="PROSITE" id="PS50089"/>
    </source>
</evidence>
<dbReference type="Gene3D" id="3.30.40.10">
    <property type="entry name" value="Zinc/RING finger domain, C3HC4 (zinc finger)"/>
    <property type="match status" value="1"/>
</dbReference>
<proteinExistence type="predicted"/>
<dbReference type="Proteomes" id="UP000036987">
    <property type="component" value="Unassembled WGS sequence"/>
</dbReference>
<feature type="compositionally biased region" description="Basic and acidic residues" evidence="2">
    <location>
        <begin position="1"/>
        <end position="10"/>
    </location>
</feature>
<dbReference type="InterPro" id="IPR001841">
    <property type="entry name" value="Znf_RING"/>
</dbReference>
<dbReference type="AlphaFoldDB" id="A0A0K9PGB9"/>
<organism evidence="4 5">
    <name type="scientific">Zostera marina</name>
    <name type="common">Eelgrass</name>
    <dbReference type="NCBI Taxonomy" id="29655"/>
    <lineage>
        <taxon>Eukaryota</taxon>
        <taxon>Viridiplantae</taxon>
        <taxon>Streptophyta</taxon>
        <taxon>Embryophyta</taxon>
        <taxon>Tracheophyta</taxon>
        <taxon>Spermatophyta</taxon>
        <taxon>Magnoliopsida</taxon>
        <taxon>Liliopsida</taxon>
        <taxon>Zosteraceae</taxon>
        <taxon>Zostera</taxon>
    </lineage>
</organism>
<dbReference type="Pfam" id="PF13920">
    <property type="entry name" value="zf-C3HC4_3"/>
    <property type="match status" value="1"/>
</dbReference>
<evidence type="ECO:0000256" key="1">
    <source>
        <dbReference type="PROSITE-ProRule" id="PRU00175"/>
    </source>
</evidence>
<feature type="compositionally biased region" description="Low complexity" evidence="2">
    <location>
        <begin position="429"/>
        <end position="450"/>
    </location>
</feature>
<sequence>MTDFRQKEESVPSAASGATSPNAGFRRDLEELVLGHIDGCKTYAAACSSGRDDIEDDGESVSGEGSDQLVRRRRRSDLEGGDLAESSAVRRRHSRILSRWVARQAEDMITTIERRNRESELMALAGLQTVSMLDSSFLRESISVTPDQSVDRPAVPRSSSILRRWREIEDESARSPRRSVAQNRDDRDPILDSRVSTSGSDENDYGHWSHQSIGTSREQREHDDGGGRSTRDQSPDSVDGERERVRQIARGWMNERGMMDRGGSEVSVLGNETQSQRAEWLGETERERVRLVREWVQMTIQERDTRDRGSHDDSITDHEDGPPEHVRRDLLRIRGRQARLELVMRMARERQSELDDLSENRAVSDFAHRNRIQSLLRGRFLRNGEPSEEVRQPSSATRELGLLRQHHSVSGLREGFRFRLESIVRGQASNQSESSVNRSNNRSRNEPQSNIATEQSGETIEIRQPRNTGREMQETMVIEPINSRYSDNVDQQESTSHGNWQETVTENIRRERRNASEDNFSVLEDNISEEPHANWQETINQIWPPNAVENEAGEHVREAQEDWIEHGSNDPAENWQDQFVPSESERLTSIRRINRFIPPDDENVYSMELRELLSRRSVSNLLSSGFRDSLDELINSYVQRQGHAPNDRNPQENLQDHGIAEDDQDQHRNDINIGQENIIHRPQHSAPPLPPPQPLWHQRIRHNWTRQTHRSEIELDSINDIKADMDRLQQGMCHMQKMMEACMDMQLELQRSVRQEVSAALNRSLDGKGNGPESSEDGSRWSHVRKGSCCVCCDSDIDSLLYRCGHMCTCSKCANELIRTGGKCPLCRAPIVEVIRAYSIL</sequence>
<comment type="caution">
    <text evidence="4">The sequence shown here is derived from an EMBL/GenBank/DDBJ whole genome shotgun (WGS) entry which is preliminary data.</text>
</comment>
<feature type="compositionally biased region" description="Basic and acidic residues" evidence="2">
    <location>
        <begin position="217"/>
        <end position="243"/>
    </location>
</feature>
<dbReference type="GO" id="GO:0008270">
    <property type="term" value="F:zinc ion binding"/>
    <property type="evidence" value="ECO:0007669"/>
    <property type="project" value="UniProtKB-KW"/>
</dbReference>
<feature type="compositionally biased region" description="Polar residues" evidence="2">
    <location>
        <begin position="483"/>
        <end position="506"/>
    </location>
</feature>
<name>A0A0K9PGB9_ZOSMR</name>
<gene>
    <name evidence="4" type="ORF">ZOSMA_26G00360</name>
</gene>
<keyword evidence="5" id="KW-1185">Reference proteome</keyword>
<dbReference type="PANTHER" id="PTHR46519:SF2">
    <property type="entry name" value="RING_U-BOX SUPERFAMILY PROTEIN"/>
    <property type="match status" value="1"/>
</dbReference>
<dbReference type="SUPFAM" id="SSF57850">
    <property type="entry name" value="RING/U-box"/>
    <property type="match status" value="1"/>
</dbReference>
<feature type="region of interest" description="Disordered" evidence="2">
    <location>
        <begin position="49"/>
        <end position="86"/>
    </location>
</feature>
<feature type="domain" description="RING-type" evidence="3">
    <location>
        <begin position="789"/>
        <end position="828"/>
    </location>
</feature>
<reference evidence="5" key="1">
    <citation type="journal article" date="2016" name="Nature">
        <title>The genome of the seagrass Zostera marina reveals angiosperm adaptation to the sea.</title>
        <authorList>
            <person name="Olsen J.L."/>
            <person name="Rouze P."/>
            <person name="Verhelst B."/>
            <person name="Lin Y.-C."/>
            <person name="Bayer T."/>
            <person name="Collen J."/>
            <person name="Dattolo E."/>
            <person name="De Paoli E."/>
            <person name="Dittami S."/>
            <person name="Maumus F."/>
            <person name="Michel G."/>
            <person name="Kersting A."/>
            <person name="Lauritano C."/>
            <person name="Lohaus R."/>
            <person name="Toepel M."/>
            <person name="Tonon T."/>
            <person name="Vanneste K."/>
            <person name="Amirebrahimi M."/>
            <person name="Brakel J."/>
            <person name="Bostroem C."/>
            <person name="Chovatia M."/>
            <person name="Grimwood J."/>
            <person name="Jenkins J.W."/>
            <person name="Jueterbock A."/>
            <person name="Mraz A."/>
            <person name="Stam W.T."/>
            <person name="Tice H."/>
            <person name="Bornberg-Bauer E."/>
            <person name="Green P.J."/>
            <person name="Pearson G.A."/>
            <person name="Procaccini G."/>
            <person name="Duarte C.M."/>
            <person name="Schmutz J."/>
            <person name="Reusch T.B.H."/>
            <person name="Van de Peer Y."/>
        </authorList>
    </citation>
    <scope>NUCLEOTIDE SEQUENCE [LARGE SCALE GENOMIC DNA]</scope>
    <source>
        <strain evidence="5">cv. Finnish</strain>
    </source>
</reference>
<evidence type="ECO:0000256" key="2">
    <source>
        <dbReference type="SAM" id="MobiDB-lite"/>
    </source>
</evidence>
<dbReference type="PANTHER" id="PTHR46519">
    <property type="entry name" value="RING/U-BOX SUPERFAMILY PROTEIN"/>
    <property type="match status" value="1"/>
</dbReference>
<dbReference type="InterPro" id="IPR013083">
    <property type="entry name" value="Znf_RING/FYVE/PHD"/>
</dbReference>
<feature type="region of interest" description="Disordered" evidence="2">
    <location>
        <begin position="761"/>
        <end position="782"/>
    </location>
</feature>
<keyword evidence="1" id="KW-0863">Zinc-finger</keyword>
<protein>
    <submittedName>
        <fullName evidence="4">RING/U-box superfamily protein</fullName>
    </submittedName>
</protein>
<feature type="region of interest" description="Disordered" evidence="2">
    <location>
        <begin position="1"/>
        <end position="25"/>
    </location>
</feature>
<feature type="region of interest" description="Disordered" evidence="2">
    <location>
        <begin position="426"/>
        <end position="513"/>
    </location>
</feature>
<dbReference type="EMBL" id="LFYR01000915">
    <property type="protein sequence ID" value="KMZ67287.1"/>
    <property type="molecule type" value="Genomic_DNA"/>
</dbReference>
<keyword evidence="1" id="KW-0862">Zinc</keyword>
<feature type="region of interest" description="Disordered" evidence="2">
    <location>
        <begin position="303"/>
        <end position="326"/>
    </location>
</feature>
<feature type="region of interest" description="Disordered" evidence="2">
    <location>
        <begin position="169"/>
        <end position="243"/>
    </location>
</feature>
<dbReference type="OMA" id="GRNWQEN"/>